<dbReference type="SUPFAM" id="SSF103473">
    <property type="entry name" value="MFS general substrate transporter"/>
    <property type="match status" value="1"/>
</dbReference>
<proteinExistence type="predicted"/>
<dbReference type="GO" id="GO:0022857">
    <property type="term" value="F:transmembrane transporter activity"/>
    <property type="evidence" value="ECO:0007669"/>
    <property type="project" value="InterPro"/>
</dbReference>
<feature type="transmembrane region" description="Helical" evidence="1">
    <location>
        <begin position="293"/>
        <end position="313"/>
    </location>
</feature>
<keyword evidence="1" id="KW-1133">Transmembrane helix</keyword>
<dbReference type="Gene3D" id="1.20.1250.20">
    <property type="entry name" value="MFS general substrate transporter like domains"/>
    <property type="match status" value="2"/>
</dbReference>
<sequence length="412" mass="46367">MENEKRNFFAFNWHAFWLALAQTFADKNTVLPGLILFAGGTQLDIGFLTSIMIGIPLISQLLFASYLTRKPRKKHFLLLGIYMRVLAFAGVVLSLLSLDSSNPNFIIYSVFAWMFLFSISGAFAGVSYTDILGKSITGETRKRFFVFRQFLSSIGVLISALVVRFILRELEYPQNYIIMFSAASALLFIATFGFLMIKEKPSEIKETRESLITILRSIPDIIKNDSNLRNLVISVNLLAISFTLIPFYVSLVKSNFTLDKTTIGNFLLLQIVGMIISNLFWMKLTKLKGFKGIFKIAIILYALLPIIALIFASLFPMEYFGIVFLVVGASISAYKISGESILIEISNEHNRPLYTGIYGTFNLTMSIFPLIIGLLLSHLGFYIIFSVSSLLTISALYFLRKMDCPIDRTTLG</sequence>
<feature type="transmembrane region" description="Helical" evidence="1">
    <location>
        <begin position="145"/>
        <end position="167"/>
    </location>
</feature>
<feature type="transmembrane region" description="Helical" evidence="1">
    <location>
        <begin position="45"/>
        <end position="64"/>
    </location>
</feature>
<organism evidence="3">
    <name type="scientific">hydrothermal vent metagenome</name>
    <dbReference type="NCBI Taxonomy" id="652676"/>
    <lineage>
        <taxon>unclassified sequences</taxon>
        <taxon>metagenomes</taxon>
        <taxon>ecological metagenomes</taxon>
    </lineage>
</organism>
<evidence type="ECO:0000256" key="1">
    <source>
        <dbReference type="SAM" id="Phobius"/>
    </source>
</evidence>
<protein>
    <recommendedName>
        <fullName evidence="2">Major facilitator superfamily (MFS) profile domain-containing protein</fullName>
    </recommendedName>
</protein>
<dbReference type="PANTHER" id="PTHR23526:SF1">
    <property type="entry name" value="MAJOR FACILITATOR SUPERFAMILY MFS_1"/>
    <property type="match status" value="1"/>
</dbReference>
<dbReference type="InterPro" id="IPR011701">
    <property type="entry name" value="MFS"/>
</dbReference>
<accession>A0A3B1CD95</accession>
<reference evidence="3" key="1">
    <citation type="submission" date="2018-06" db="EMBL/GenBank/DDBJ databases">
        <authorList>
            <person name="Zhirakovskaya E."/>
        </authorList>
    </citation>
    <scope>NUCLEOTIDE SEQUENCE</scope>
</reference>
<feature type="transmembrane region" description="Helical" evidence="1">
    <location>
        <begin position="231"/>
        <end position="251"/>
    </location>
</feature>
<feature type="transmembrane region" description="Helical" evidence="1">
    <location>
        <begin position="357"/>
        <end position="375"/>
    </location>
</feature>
<keyword evidence="1" id="KW-0472">Membrane</keyword>
<name>A0A3B1CD95_9ZZZZ</name>
<feature type="transmembrane region" description="Helical" evidence="1">
    <location>
        <begin position="76"/>
        <end position="98"/>
    </location>
</feature>
<dbReference type="AlphaFoldDB" id="A0A3B1CD95"/>
<evidence type="ECO:0000313" key="3">
    <source>
        <dbReference type="EMBL" id="VAX26202.1"/>
    </source>
</evidence>
<feature type="domain" description="Major facilitator superfamily (MFS) profile" evidence="2">
    <location>
        <begin position="227"/>
        <end position="412"/>
    </location>
</feature>
<dbReference type="PANTHER" id="PTHR23526">
    <property type="entry name" value="INTEGRAL MEMBRANE TRANSPORT PROTEIN-RELATED"/>
    <property type="match status" value="1"/>
</dbReference>
<feature type="transmembrane region" description="Helical" evidence="1">
    <location>
        <begin position="110"/>
        <end position="133"/>
    </location>
</feature>
<dbReference type="InterPro" id="IPR052528">
    <property type="entry name" value="Sugar_transport-like"/>
</dbReference>
<evidence type="ECO:0000259" key="2">
    <source>
        <dbReference type="PROSITE" id="PS50850"/>
    </source>
</evidence>
<feature type="transmembrane region" description="Helical" evidence="1">
    <location>
        <begin position="319"/>
        <end position="336"/>
    </location>
</feature>
<dbReference type="PROSITE" id="PS50850">
    <property type="entry name" value="MFS"/>
    <property type="match status" value="1"/>
</dbReference>
<feature type="transmembrane region" description="Helical" evidence="1">
    <location>
        <begin position="263"/>
        <end position="281"/>
    </location>
</feature>
<feature type="transmembrane region" description="Helical" evidence="1">
    <location>
        <begin position="381"/>
        <end position="399"/>
    </location>
</feature>
<dbReference type="EMBL" id="UOGD01000327">
    <property type="protein sequence ID" value="VAX26202.1"/>
    <property type="molecule type" value="Genomic_DNA"/>
</dbReference>
<feature type="transmembrane region" description="Helical" evidence="1">
    <location>
        <begin position="173"/>
        <end position="197"/>
    </location>
</feature>
<keyword evidence="1" id="KW-0812">Transmembrane</keyword>
<dbReference type="CDD" id="cd06174">
    <property type="entry name" value="MFS"/>
    <property type="match status" value="1"/>
</dbReference>
<dbReference type="InterPro" id="IPR020846">
    <property type="entry name" value="MFS_dom"/>
</dbReference>
<dbReference type="Pfam" id="PF07690">
    <property type="entry name" value="MFS_1"/>
    <property type="match status" value="1"/>
</dbReference>
<gene>
    <name evidence="3" type="ORF">MNBD_IGNAVI01-643</name>
</gene>
<dbReference type="InterPro" id="IPR036259">
    <property type="entry name" value="MFS_trans_sf"/>
</dbReference>